<accession>A4X2G2</accession>
<dbReference type="eggNOG" id="COG1661">
    <property type="taxonomic scope" value="Bacteria"/>
</dbReference>
<keyword evidence="2" id="KW-1185">Reference proteome</keyword>
<organism evidence="1 2">
    <name type="scientific">Salinispora tropica (strain ATCC BAA-916 / DSM 44818 / JCM 13857 / NBRC 105044 / CNB-440)</name>
    <dbReference type="NCBI Taxonomy" id="369723"/>
    <lineage>
        <taxon>Bacteria</taxon>
        <taxon>Bacillati</taxon>
        <taxon>Actinomycetota</taxon>
        <taxon>Actinomycetes</taxon>
        <taxon>Micromonosporales</taxon>
        <taxon>Micromonosporaceae</taxon>
        <taxon>Salinispora</taxon>
    </lineage>
</organism>
<reference evidence="2" key="1">
    <citation type="journal article" date="2007" name="Proc. Natl. Acad. Sci. U.S.A.">
        <title>Genome sequencing reveals complex secondary metabolome in the marine actinomycete Salinispora tropica.</title>
        <authorList>
            <person name="Udwary D.W."/>
            <person name="Zeigler L."/>
            <person name="Asolkar R.N."/>
            <person name="Singan V."/>
            <person name="Lapidus A."/>
            <person name="Fenical W."/>
            <person name="Jensen P.R."/>
            <person name="Moore B.S."/>
        </authorList>
    </citation>
    <scope>NUCLEOTIDE SEQUENCE [LARGE SCALE GENOMIC DNA]</scope>
    <source>
        <strain evidence="2">ATCC BAA-916 / DSM 44818 / CNB-440</strain>
    </source>
</reference>
<sequence>MDNAWPVHSPLRHQTLAYDDAHDRIAPHIDVSVGLEEHSATGYTSHLLAATVQFLTEMLIIEISGPVMRLIPEASLYDMPQLRISDS</sequence>
<name>A4X2G2_SALTO</name>
<gene>
    <name evidence="1" type="ordered locus">Strop_0582</name>
</gene>
<dbReference type="KEGG" id="stp:Strop_0582"/>
<evidence type="ECO:0000313" key="1">
    <source>
        <dbReference type="EMBL" id="ABP53062.1"/>
    </source>
</evidence>
<dbReference type="STRING" id="369723.Strop_0582"/>
<dbReference type="HOGENOM" id="CLU_2481512_0_0_11"/>
<dbReference type="AlphaFoldDB" id="A4X2G2"/>
<protein>
    <submittedName>
        <fullName evidence="1">Uncharacterized protein</fullName>
    </submittedName>
</protein>
<proteinExistence type="predicted"/>
<dbReference type="Proteomes" id="UP000000235">
    <property type="component" value="Chromosome"/>
</dbReference>
<evidence type="ECO:0000313" key="2">
    <source>
        <dbReference type="Proteomes" id="UP000000235"/>
    </source>
</evidence>
<dbReference type="RefSeq" id="WP_011904496.1">
    <property type="nucleotide sequence ID" value="NC_009380.1"/>
</dbReference>
<dbReference type="PATRIC" id="fig|369723.5.peg.588"/>
<dbReference type="EMBL" id="CP000667">
    <property type="protein sequence ID" value="ABP53062.1"/>
    <property type="molecule type" value="Genomic_DNA"/>
</dbReference>